<evidence type="ECO:0000313" key="5">
    <source>
        <dbReference type="Proteomes" id="UP001176961"/>
    </source>
</evidence>
<evidence type="ECO:0008006" key="6">
    <source>
        <dbReference type="Google" id="ProtNLM"/>
    </source>
</evidence>
<dbReference type="AlphaFoldDB" id="A0AA36DPQ6"/>
<comment type="caution">
    <text evidence="4">The sequence shown here is derived from an EMBL/GenBank/DDBJ whole genome shotgun (WGS) entry which is preliminary data.</text>
</comment>
<proteinExistence type="predicted"/>
<accession>A0AA36DPQ6</accession>
<keyword evidence="2" id="KW-0472">Membrane</keyword>
<organism evidence="4 5">
    <name type="scientific">Cylicocyclus nassatus</name>
    <name type="common">Nematode worm</name>
    <dbReference type="NCBI Taxonomy" id="53992"/>
    <lineage>
        <taxon>Eukaryota</taxon>
        <taxon>Metazoa</taxon>
        <taxon>Ecdysozoa</taxon>
        <taxon>Nematoda</taxon>
        <taxon>Chromadorea</taxon>
        <taxon>Rhabditida</taxon>
        <taxon>Rhabditina</taxon>
        <taxon>Rhabditomorpha</taxon>
        <taxon>Strongyloidea</taxon>
        <taxon>Strongylidae</taxon>
        <taxon>Cylicocyclus</taxon>
    </lineage>
</organism>
<protein>
    <recommendedName>
        <fullName evidence="6">CX domain-containing protein</fullName>
    </recommendedName>
</protein>
<name>A0AA36DPQ6_CYLNA</name>
<feature type="transmembrane region" description="Helical" evidence="2">
    <location>
        <begin position="131"/>
        <end position="159"/>
    </location>
</feature>
<dbReference type="EMBL" id="CATQJL010000001">
    <property type="protein sequence ID" value="CAJ0589862.1"/>
    <property type="molecule type" value="Genomic_DNA"/>
</dbReference>
<feature type="region of interest" description="Disordered" evidence="1">
    <location>
        <begin position="175"/>
        <end position="198"/>
    </location>
</feature>
<sequence length="198" mass="22417">MIIVVLLFILNIIEFVIAKRNEIGHIPMKGNLWRAKYDNEINHNISKEFAAFIRHCRTTKSEDTGITYHYSPNGTVYTLSEVDQTMCAYSLERSIPSEADVPNIANFTLYFACDDTCCAMECCQRDIQMTVLGAILIGLSVIILGFYLSVYFGGLFFAWRNGALGRRQTFSARSPSHHVESSTRPRRSEEISLSSRTP</sequence>
<keyword evidence="3" id="KW-0732">Signal</keyword>
<keyword evidence="2" id="KW-0812">Transmembrane</keyword>
<gene>
    <name evidence="4" type="ORF">CYNAS_LOCUS1845</name>
</gene>
<feature type="signal peptide" evidence="3">
    <location>
        <begin position="1"/>
        <end position="18"/>
    </location>
</feature>
<keyword evidence="2" id="KW-1133">Transmembrane helix</keyword>
<dbReference type="Proteomes" id="UP001176961">
    <property type="component" value="Unassembled WGS sequence"/>
</dbReference>
<evidence type="ECO:0000256" key="1">
    <source>
        <dbReference type="SAM" id="MobiDB-lite"/>
    </source>
</evidence>
<feature type="chain" id="PRO_5041248115" description="CX domain-containing protein" evidence="3">
    <location>
        <begin position="19"/>
        <end position="198"/>
    </location>
</feature>
<evidence type="ECO:0000256" key="3">
    <source>
        <dbReference type="SAM" id="SignalP"/>
    </source>
</evidence>
<keyword evidence="5" id="KW-1185">Reference proteome</keyword>
<reference evidence="4" key="1">
    <citation type="submission" date="2023-07" db="EMBL/GenBank/DDBJ databases">
        <authorList>
            <consortium name="CYATHOMIX"/>
        </authorList>
    </citation>
    <scope>NUCLEOTIDE SEQUENCE</scope>
    <source>
        <strain evidence="4">N/A</strain>
    </source>
</reference>
<feature type="compositionally biased region" description="Basic and acidic residues" evidence="1">
    <location>
        <begin position="177"/>
        <end position="190"/>
    </location>
</feature>
<evidence type="ECO:0000313" key="4">
    <source>
        <dbReference type="EMBL" id="CAJ0589862.1"/>
    </source>
</evidence>
<evidence type="ECO:0000256" key="2">
    <source>
        <dbReference type="SAM" id="Phobius"/>
    </source>
</evidence>